<dbReference type="STRING" id="58343.AQJ46_46615"/>
<dbReference type="RefSeq" id="WP_059211424.1">
    <property type="nucleotide sequence ID" value="NZ_JBIBJL010000012.1"/>
</dbReference>
<evidence type="ECO:0000256" key="2">
    <source>
        <dbReference type="SAM" id="Phobius"/>
    </source>
</evidence>
<dbReference type="CDD" id="cd11614">
    <property type="entry name" value="SAF_CpaB_FlgA_like"/>
    <property type="match status" value="1"/>
</dbReference>
<dbReference type="SMART" id="SM00858">
    <property type="entry name" value="SAF"/>
    <property type="match status" value="1"/>
</dbReference>
<gene>
    <name evidence="4" type="ORF">AQJ46_46615</name>
</gene>
<feature type="transmembrane region" description="Helical" evidence="2">
    <location>
        <begin position="33"/>
        <end position="54"/>
    </location>
</feature>
<reference evidence="4 5" key="1">
    <citation type="submission" date="2015-10" db="EMBL/GenBank/DDBJ databases">
        <title>Draft genome sequence of Streptomyces canus DSM 40017, type strain for the species Streptomyces canus.</title>
        <authorList>
            <person name="Ruckert C."/>
            <person name="Winkler A."/>
            <person name="Kalinowski J."/>
            <person name="Kampfer P."/>
            <person name="Glaeser S."/>
        </authorList>
    </citation>
    <scope>NUCLEOTIDE SEQUENCE [LARGE SCALE GENOMIC DNA]</scope>
    <source>
        <strain evidence="4 5">DSM 40017</strain>
    </source>
</reference>
<comment type="caution">
    <text evidence="4">The sequence shown here is derived from an EMBL/GenBank/DDBJ whole genome shotgun (WGS) entry which is preliminary data.</text>
</comment>
<evidence type="ECO:0000313" key="5">
    <source>
        <dbReference type="Proteomes" id="UP000053669"/>
    </source>
</evidence>
<proteinExistence type="predicted"/>
<keyword evidence="2" id="KW-1133">Transmembrane helix</keyword>
<evidence type="ECO:0000313" key="4">
    <source>
        <dbReference type="EMBL" id="KUN57544.1"/>
    </source>
</evidence>
<dbReference type="Proteomes" id="UP000053669">
    <property type="component" value="Unassembled WGS sequence"/>
</dbReference>
<dbReference type="EMBL" id="LMWU01000070">
    <property type="protein sequence ID" value="KUN57544.1"/>
    <property type="molecule type" value="Genomic_DNA"/>
</dbReference>
<dbReference type="InterPro" id="IPR013974">
    <property type="entry name" value="SAF"/>
</dbReference>
<feature type="region of interest" description="Disordered" evidence="1">
    <location>
        <begin position="151"/>
        <end position="172"/>
    </location>
</feature>
<organism evidence="4 5">
    <name type="scientific">Streptomyces canus</name>
    <dbReference type="NCBI Taxonomy" id="58343"/>
    <lineage>
        <taxon>Bacteria</taxon>
        <taxon>Bacillati</taxon>
        <taxon>Actinomycetota</taxon>
        <taxon>Actinomycetes</taxon>
        <taxon>Kitasatosporales</taxon>
        <taxon>Streptomycetaceae</taxon>
        <taxon>Streptomyces</taxon>
        <taxon>Streptomyces aurantiacus group</taxon>
    </lineage>
</organism>
<evidence type="ECO:0000256" key="1">
    <source>
        <dbReference type="SAM" id="MobiDB-lite"/>
    </source>
</evidence>
<keyword evidence="2" id="KW-0812">Transmembrane</keyword>
<name>A0A101RL34_9ACTN</name>
<dbReference type="AlphaFoldDB" id="A0A101RL34"/>
<protein>
    <recommendedName>
        <fullName evidence="3">SAF domain-containing protein</fullName>
    </recommendedName>
</protein>
<keyword evidence="2" id="KW-0472">Membrane</keyword>
<feature type="compositionally biased region" description="Basic and acidic residues" evidence="1">
    <location>
        <begin position="151"/>
        <end position="160"/>
    </location>
</feature>
<dbReference type="Pfam" id="PF08666">
    <property type="entry name" value="SAF"/>
    <property type="match status" value="1"/>
</dbReference>
<sequence length="226" mass="23279">MSTTATNPAQDAAGVPAPRPLVRQPVVRRRRSSWIALGVALIAVSGAGGGWLWLATSDREAVVAVARDVPMGAELKAEDLVEARIATDPALKPVPADDLKKLIGKRTTVGLEEGSLLTASSVTDDPLVKAGEQLVGVTLSRLPATRLDPGQKVEAVHTPKESAAASGDDADSKAERLQATVIQVSAADNSGDRVVDLAVNSIDGTTLAQWAADDAVTLVIVPDSGS</sequence>
<evidence type="ECO:0000259" key="3">
    <source>
        <dbReference type="SMART" id="SM00858"/>
    </source>
</evidence>
<accession>A0A101RL34</accession>
<feature type="domain" description="SAF" evidence="3">
    <location>
        <begin position="60"/>
        <end position="123"/>
    </location>
</feature>